<protein>
    <submittedName>
        <fullName evidence="1">Uncharacterized protein</fullName>
    </submittedName>
</protein>
<evidence type="ECO:0000313" key="2">
    <source>
        <dbReference type="Proteomes" id="UP000315439"/>
    </source>
</evidence>
<organism evidence="1 2">
    <name type="scientific">Aliikangiella coralliicola</name>
    <dbReference type="NCBI Taxonomy" id="2592383"/>
    <lineage>
        <taxon>Bacteria</taxon>
        <taxon>Pseudomonadati</taxon>
        <taxon>Pseudomonadota</taxon>
        <taxon>Gammaproteobacteria</taxon>
        <taxon>Oceanospirillales</taxon>
        <taxon>Pleioneaceae</taxon>
        <taxon>Aliikangiella</taxon>
    </lineage>
</organism>
<accession>A0A545UIX0</accession>
<gene>
    <name evidence="1" type="ORF">FLL46_00580</name>
</gene>
<proteinExistence type="predicted"/>
<comment type="caution">
    <text evidence="1">The sequence shown here is derived from an EMBL/GenBank/DDBJ whole genome shotgun (WGS) entry which is preliminary data.</text>
</comment>
<dbReference type="RefSeq" id="WP_142891475.1">
    <property type="nucleotide sequence ID" value="NZ_ML660160.1"/>
</dbReference>
<evidence type="ECO:0000313" key="1">
    <source>
        <dbReference type="EMBL" id="TQV89411.1"/>
    </source>
</evidence>
<reference evidence="1 2" key="1">
    <citation type="submission" date="2019-07" db="EMBL/GenBank/DDBJ databases">
        <title>Draft genome for Aliikangiella sp. M105.</title>
        <authorList>
            <person name="Wang G."/>
        </authorList>
    </citation>
    <scope>NUCLEOTIDE SEQUENCE [LARGE SCALE GENOMIC DNA]</scope>
    <source>
        <strain evidence="1 2">M105</strain>
    </source>
</reference>
<sequence>MTAENTLAQMKSISIVREDGSFNVTPENLEVADLDRFQIMFYTVPNIPDADLEIELTAEYQLDHIFNINLPSRRALFTIKNDRAIIFQVKLGEGLHHKYTQIHLEVSQNPGGYPPEMEVKVKPN</sequence>
<name>A0A545UIX0_9GAMM</name>
<dbReference type="EMBL" id="VIKS01000001">
    <property type="protein sequence ID" value="TQV89411.1"/>
    <property type="molecule type" value="Genomic_DNA"/>
</dbReference>
<dbReference type="Proteomes" id="UP000315439">
    <property type="component" value="Unassembled WGS sequence"/>
</dbReference>
<dbReference type="AlphaFoldDB" id="A0A545UIX0"/>
<keyword evidence="2" id="KW-1185">Reference proteome</keyword>